<reference evidence="2 3" key="1">
    <citation type="submission" date="2020-08" db="EMBL/GenBank/DDBJ databases">
        <title>A Genomic Blueprint of the Chicken Gut Microbiome.</title>
        <authorList>
            <person name="Gilroy R."/>
            <person name="Ravi A."/>
            <person name="Getino M."/>
            <person name="Pursley I."/>
            <person name="Horton D.L."/>
            <person name="Alikhan N.-F."/>
            <person name="Baker D."/>
            <person name="Gharbi K."/>
            <person name="Hall N."/>
            <person name="Watson M."/>
            <person name="Adriaenssens E.M."/>
            <person name="Foster-Nyarko E."/>
            <person name="Jarju S."/>
            <person name="Secka A."/>
            <person name="Antonio M."/>
            <person name="Oren A."/>
            <person name="Chaudhuri R."/>
            <person name="La Ragione R.M."/>
            <person name="Hildebrand F."/>
            <person name="Pallen M.J."/>
        </authorList>
    </citation>
    <scope>NUCLEOTIDE SEQUENCE [LARGE SCALE GENOMIC DNA]</scope>
    <source>
        <strain evidence="2 3">Sa2CVA6</strain>
    </source>
</reference>
<gene>
    <name evidence="2" type="ORF">H9646_14120</name>
</gene>
<evidence type="ECO:0000313" key="3">
    <source>
        <dbReference type="Proteomes" id="UP000634919"/>
    </source>
</evidence>
<keyword evidence="3" id="KW-1185">Reference proteome</keyword>
<accession>A0ABR8SE35</accession>
<evidence type="ECO:0000256" key="1">
    <source>
        <dbReference type="SAM" id="Phobius"/>
    </source>
</evidence>
<feature type="transmembrane region" description="Helical" evidence="1">
    <location>
        <begin position="20"/>
        <end position="39"/>
    </location>
</feature>
<dbReference type="EMBL" id="JACSQK010000006">
    <property type="protein sequence ID" value="MBD7961609.1"/>
    <property type="molecule type" value="Genomic_DNA"/>
</dbReference>
<protein>
    <submittedName>
        <fullName evidence="2">Uncharacterized protein</fullName>
    </submittedName>
</protein>
<sequence length="122" mass="13081">MAVRKPLPVQKNNDSTLVSWLAGTVVVLVGVLIVGGYWMQQQRIDQSALSQQADVYDAYQQYTRSNAAARAAEKPPAVSEAQETRKYLLGHPAVTPGSGFDKPGVQATGKTIVKAIDQAKGL</sequence>
<organism evidence="2 3">
    <name type="scientific">Comamonas avium</name>
    <dbReference type="NCBI Taxonomy" id="2762231"/>
    <lineage>
        <taxon>Bacteria</taxon>
        <taxon>Pseudomonadati</taxon>
        <taxon>Pseudomonadota</taxon>
        <taxon>Betaproteobacteria</taxon>
        <taxon>Burkholderiales</taxon>
        <taxon>Comamonadaceae</taxon>
        <taxon>Comamonas</taxon>
    </lineage>
</organism>
<evidence type="ECO:0000313" key="2">
    <source>
        <dbReference type="EMBL" id="MBD7961609.1"/>
    </source>
</evidence>
<dbReference type="RefSeq" id="WP_191724000.1">
    <property type="nucleotide sequence ID" value="NZ_JACSQK010000006.1"/>
</dbReference>
<proteinExistence type="predicted"/>
<comment type="caution">
    <text evidence="2">The sequence shown here is derived from an EMBL/GenBank/DDBJ whole genome shotgun (WGS) entry which is preliminary data.</text>
</comment>
<keyword evidence="1" id="KW-0812">Transmembrane</keyword>
<name>A0ABR8SE35_9BURK</name>
<dbReference type="Proteomes" id="UP000634919">
    <property type="component" value="Unassembled WGS sequence"/>
</dbReference>
<keyword evidence="1" id="KW-1133">Transmembrane helix</keyword>
<keyword evidence="1" id="KW-0472">Membrane</keyword>